<evidence type="ECO:0000313" key="2">
    <source>
        <dbReference type="Proteomes" id="UP001150238"/>
    </source>
</evidence>
<dbReference type="AlphaFoldDB" id="A0A9W8ZP05"/>
<accession>A0A9W8ZP05</accession>
<reference evidence="1" key="2">
    <citation type="journal article" date="2023" name="Proc. Natl. Acad. Sci. U.S.A.">
        <title>A global phylogenomic analysis of the shiitake genus Lentinula.</title>
        <authorList>
            <person name="Sierra-Patev S."/>
            <person name="Min B."/>
            <person name="Naranjo-Ortiz M."/>
            <person name="Looney B."/>
            <person name="Konkel Z."/>
            <person name="Slot J.C."/>
            <person name="Sakamoto Y."/>
            <person name="Steenwyk J.L."/>
            <person name="Rokas A."/>
            <person name="Carro J."/>
            <person name="Camarero S."/>
            <person name="Ferreira P."/>
            <person name="Molpeceres G."/>
            <person name="Ruiz-Duenas F.J."/>
            <person name="Serrano A."/>
            <person name="Henrissat B."/>
            <person name="Drula E."/>
            <person name="Hughes K.W."/>
            <person name="Mata J.L."/>
            <person name="Ishikawa N.K."/>
            <person name="Vargas-Isla R."/>
            <person name="Ushijima S."/>
            <person name="Smith C.A."/>
            <person name="Donoghue J."/>
            <person name="Ahrendt S."/>
            <person name="Andreopoulos W."/>
            <person name="He G."/>
            <person name="LaButti K."/>
            <person name="Lipzen A."/>
            <person name="Ng V."/>
            <person name="Riley R."/>
            <person name="Sandor L."/>
            <person name="Barry K."/>
            <person name="Martinez A.T."/>
            <person name="Xiao Y."/>
            <person name="Gibbons J.G."/>
            <person name="Terashima K."/>
            <person name="Grigoriev I.V."/>
            <person name="Hibbett D."/>
        </authorList>
    </citation>
    <scope>NUCLEOTIDE SEQUENCE</scope>
    <source>
        <strain evidence="1">Sp2 HRB7682 ss15</strain>
    </source>
</reference>
<evidence type="ECO:0008006" key="3">
    <source>
        <dbReference type="Google" id="ProtNLM"/>
    </source>
</evidence>
<sequence>ILPAISLNGVLHLDILTRSWTGEEFQNYVEVLLDNMNPYPRQNSVLIMDNSSVHHFEGLRELVKA</sequence>
<reference evidence="1" key="1">
    <citation type="submission" date="2022-08" db="EMBL/GenBank/DDBJ databases">
        <authorList>
            <consortium name="DOE Joint Genome Institute"/>
            <person name="Min B."/>
            <person name="Riley R."/>
            <person name="Sierra-Patev S."/>
            <person name="Naranjo-Ortiz M."/>
            <person name="Looney B."/>
            <person name="Konkel Z."/>
            <person name="Slot J.C."/>
            <person name="Sakamoto Y."/>
            <person name="Steenwyk J.L."/>
            <person name="Rokas A."/>
            <person name="Carro J."/>
            <person name="Camarero S."/>
            <person name="Ferreira P."/>
            <person name="Molpeceres G."/>
            <person name="Ruiz-Duenas F.J."/>
            <person name="Serrano A."/>
            <person name="Henrissat B."/>
            <person name="Drula E."/>
            <person name="Hughes K.W."/>
            <person name="Mata J.L."/>
            <person name="Ishikawa N.K."/>
            <person name="Vargas-Isla R."/>
            <person name="Ushijima S."/>
            <person name="Smith C.A."/>
            <person name="Ahrendt S."/>
            <person name="Andreopoulos W."/>
            <person name="He G."/>
            <person name="Labutti K."/>
            <person name="Lipzen A."/>
            <person name="Ng V."/>
            <person name="Sandor L."/>
            <person name="Barry K."/>
            <person name="Martinez A.T."/>
            <person name="Xiao Y."/>
            <person name="Gibbons J.G."/>
            <person name="Terashima K."/>
            <person name="Hibbett D.S."/>
            <person name="Grigoriev I.V."/>
        </authorList>
    </citation>
    <scope>NUCLEOTIDE SEQUENCE</scope>
    <source>
        <strain evidence="1">Sp2 HRB7682 ss15</strain>
    </source>
</reference>
<comment type="caution">
    <text evidence="1">The sequence shown here is derived from an EMBL/GenBank/DDBJ whole genome shotgun (WGS) entry which is preliminary data.</text>
</comment>
<feature type="non-terminal residue" evidence="1">
    <location>
        <position position="65"/>
    </location>
</feature>
<name>A0A9W8ZP05_9AGAR</name>
<dbReference type="Proteomes" id="UP001150238">
    <property type="component" value="Unassembled WGS sequence"/>
</dbReference>
<feature type="non-terminal residue" evidence="1">
    <location>
        <position position="1"/>
    </location>
</feature>
<dbReference type="EMBL" id="JANVFS010000076">
    <property type="protein sequence ID" value="KAJ4463298.1"/>
    <property type="molecule type" value="Genomic_DNA"/>
</dbReference>
<protein>
    <recommendedName>
        <fullName evidence="3">Tc1-like transposase DDE domain-containing protein</fullName>
    </recommendedName>
</protein>
<proteinExistence type="predicted"/>
<organism evidence="1 2">
    <name type="scientific">Lentinula lateritia</name>
    <dbReference type="NCBI Taxonomy" id="40482"/>
    <lineage>
        <taxon>Eukaryota</taxon>
        <taxon>Fungi</taxon>
        <taxon>Dikarya</taxon>
        <taxon>Basidiomycota</taxon>
        <taxon>Agaricomycotina</taxon>
        <taxon>Agaricomycetes</taxon>
        <taxon>Agaricomycetidae</taxon>
        <taxon>Agaricales</taxon>
        <taxon>Marasmiineae</taxon>
        <taxon>Omphalotaceae</taxon>
        <taxon>Lentinula</taxon>
    </lineage>
</organism>
<gene>
    <name evidence="1" type="ORF">C8J55DRAFT_375684</name>
</gene>
<evidence type="ECO:0000313" key="1">
    <source>
        <dbReference type="EMBL" id="KAJ4463298.1"/>
    </source>
</evidence>